<organism evidence="7 8">
    <name type="scientific">Mya arenaria</name>
    <name type="common">Soft-shell clam</name>
    <dbReference type="NCBI Taxonomy" id="6604"/>
    <lineage>
        <taxon>Eukaryota</taxon>
        <taxon>Metazoa</taxon>
        <taxon>Spiralia</taxon>
        <taxon>Lophotrochozoa</taxon>
        <taxon>Mollusca</taxon>
        <taxon>Bivalvia</taxon>
        <taxon>Autobranchia</taxon>
        <taxon>Heteroconchia</taxon>
        <taxon>Euheterodonta</taxon>
        <taxon>Imparidentia</taxon>
        <taxon>Neoheterodontei</taxon>
        <taxon>Myida</taxon>
        <taxon>Myoidea</taxon>
        <taxon>Myidae</taxon>
        <taxon>Mya</taxon>
    </lineage>
</organism>
<name>A0ABY7ETF5_MYAAR</name>
<gene>
    <name evidence="7" type="ORF">MAR_026677</name>
</gene>
<dbReference type="PANTHER" id="PTHR46641:SF2">
    <property type="entry name" value="FMRFAMIDE RECEPTOR"/>
    <property type="match status" value="1"/>
</dbReference>
<accession>A0ABY7ETF5</accession>
<feature type="transmembrane region" description="Helical" evidence="5">
    <location>
        <begin position="133"/>
        <end position="157"/>
    </location>
</feature>
<dbReference type="Proteomes" id="UP001164746">
    <property type="component" value="Chromosome 8"/>
</dbReference>
<evidence type="ECO:0000256" key="3">
    <source>
        <dbReference type="ARBA" id="ARBA00022989"/>
    </source>
</evidence>
<dbReference type="PROSITE" id="PS50262">
    <property type="entry name" value="G_PROTEIN_RECEP_F1_2"/>
    <property type="match status" value="1"/>
</dbReference>
<evidence type="ECO:0000256" key="4">
    <source>
        <dbReference type="ARBA" id="ARBA00023136"/>
    </source>
</evidence>
<evidence type="ECO:0000256" key="5">
    <source>
        <dbReference type="SAM" id="Phobius"/>
    </source>
</evidence>
<reference evidence="7" key="1">
    <citation type="submission" date="2022-11" db="EMBL/GenBank/DDBJ databases">
        <title>Centuries of genome instability and evolution in soft-shell clam transmissible cancer (bioRxiv).</title>
        <authorList>
            <person name="Hart S.F.M."/>
            <person name="Yonemitsu M.A."/>
            <person name="Giersch R.M."/>
            <person name="Beal B.F."/>
            <person name="Arriagada G."/>
            <person name="Davis B.W."/>
            <person name="Ostrander E.A."/>
            <person name="Goff S.P."/>
            <person name="Metzger M.J."/>
        </authorList>
    </citation>
    <scope>NUCLEOTIDE SEQUENCE</scope>
    <source>
        <strain evidence="7">MELC-2E11</strain>
        <tissue evidence="7">Siphon/mantle</tissue>
    </source>
</reference>
<dbReference type="Gene3D" id="1.20.1070.10">
    <property type="entry name" value="Rhodopsin 7-helix transmembrane proteins"/>
    <property type="match status" value="1"/>
</dbReference>
<dbReference type="SUPFAM" id="SSF81321">
    <property type="entry name" value="Family A G protein-coupled receptor-like"/>
    <property type="match status" value="1"/>
</dbReference>
<keyword evidence="8" id="KW-1185">Reference proteome</keyword>
<dbReference type="InterPro" id="IPR017452">
    <property type="entry name" value="GPCR_Rhodpsn_7TM"/>
</dbReference>
<sequence length="391" mass="45397">MENDKKGIQQSALVRILADGLNGKPKLSNMDCMQFDNATVLTGNERLLAETSQIIYGYVLPVVCCSGILGNLMNFAILTRRKLTKSFKRLEKAANYCLIALAISDLCFCLFAFPNSFLPSNDLFEEKGFLFYYRMYCSGILNIFILTSTWLTVTMSVERYLAICHPFKQTFYLTIKKTKTVIVCVYIFCVIFNIPVFWRYDVKMVSCNNGTELFYQPVQVMLGHSEMFENIYRILWAIIGNFAPLILLIGFNICLCRKIHKSFKFRQKFRTEEQQGQSDAGQTLTITLVVIVVMFLILVAPSEVVMHVGQIMHRADDATYKTIEIVLNFMQSINFSVNFVLYCIISPYFRRTLKYILFCKWYFTRRKKFYLEVSMKKVTFSHYSQRSSSCH</sequence>
<feature type="transmembrane region" description="Helical" evidence="5">
    <location>
        <begin position="93"/>
        <end position="113"/>
    </location>
</feature>
<evidence type="ECO:0000256" key="1">
    <source>
        <dbReference type="ARBA" id="ARBA00004370"/>
    </source>
</evidence>
<evidence type="ECO:0000259" key="6">
    <source>
        <dbReference type="PROSITE" id="PS50262"/>
    </source>
</evidence>
<keyword evidence="3 5" id="KW-1133">Transmembrane helix</keyword>
<feature type="transmembrane region" description="Helical" evidence="5">
    <location>
        <begin position="234"/>
        <end position="256"/>
    </location>
</feature>
<dbReference type="CDD" id="cd14978">
    <property type="entry name" value="7tmA_FMRFamide_R-like"/>
    <property type="match status" value="1"/>
</dbReference>
<dbReference type="Pfam" id="PF00001">
    <property type="entry name" value="7tm_1"/>
    <property type="match status" value="1"/>
</dbReference>
<feature type="transmembrane region" description="Helical" evidence="5">
    <location>
        <begin position="284"/>
        <end position="305"/>
    </location>
</feature>
<keyword evidence="2 5" id="KW-0812">Transmembrane</keyword>
<dbReference type="EMBL" id="CP111019">
    <property type="protein sequence ID" value="WAR12497.1"/>
    <property type="molecule type" value="Genomic_DNA"/>
</dbReference>
<feature type="transmembrane region" description="Helical" evidence="5">
    <location>
        <begin position="54"/>
        <end position="72"/>
    </location>
</feature>
<feature type="transmembrane region" description="Helical" evidence="5">
    <location>
        <begin position="325"/>
        <end position="345"/>
    </location>
</feature>
<dbReference type="InterPro" id="IPR052954">
    <property type="entry name" value="GPCR-Ligand_Int"/>
</dbReference>
<dbReference type="PRINTS" id="PR00237">
    <property type="entry name" value="GPCRRHODOPSN"/>
</dbReference>
<evidence type="ECO:0000256" key="2">
    <source>
        <dbReference type="ARBA" id="ARBA00022692"/>
    </source>
</evidence>
<feature type="domain" description="G-protein coupled receptors family 1 profile" evidence="6">
    <location>
        <begin position="70"/>
        <end position="342"/>
    </location>
</feature>
<protein>
    <submittedName>
        <fullName evidence="7">FMAR-like protein</fullName>
    </submittedName>
</protein>
<comment type="subcellular location">
    <subcellularLocation>
        <location evidence="1">Membrane</location>
    </subcellularLocation>
</comment>
<dbReference type="PANTHER" id="PTHR46641">
    <property type="entry name" value="FMRFAMIDE RECEPTOR-RELATED"/>
    <property type="match status" value="1"/>
</dbReference>
<dbReference type="InterPro" id="IPR000276">
    <property type="entry name" value="GPCR_Rhodpsn"/>
</dbReference>
<feature type="transmembrane region" description="Helical" evidence="5">
    <location>
        <begin position="178"/>
        <end position="198"/>
    </location>
</feature>
<evidence type="ECO:0000313" key="8">
    <source>
        <dbReference type="Proteomes" id="UP001164746"/>
    </source>
</evidence>
<evidence type="ECO:0000313" key="7">
    <source>
        <dbReference type="EMBL" id="WAR12497.1"/>
    </source>
</evidence>
<keyword evidence="4 5" id="KW-0472">Membrane</keyword>
<proteinExistence type="predicted"/>